<accession>A0A0F9HSQ0</accession>
<dbReference type="AlphaFoldDB" id="A0A0F9HSQ0"/>
<dbReference type="Pfam" id="PF23802">
    <property type="entry name" value="DUF7178"/>
    <property type="match status" value="1"/>
</dbReference>
<comment type="caution">
    <text evidence="1">The sequence shown here is derived from an EMBL/GenBank/DDBJ whole genome shotgun (WGS) entry which is preliminary data.</text>
</comment>
<dbReference type="InterPro" id="IPR055602">
    <property type="entry name" value="DUF7178"/>
</dbReference>
<dbReference type="EMBL" id="LAZR01016045">
    <property type="protein sequence ID" value="KKM06222.1"/>
    <property type="molecule type" value="Genomic_DNA"/>
</dbReference>
<organism evidence="1">
    <name type="scientific">marine sediment metagenome</name>
    <dbReference type="NCBI Taxonomy" id="412755"/>
    <lineage>
        <taxon>unclassified sequences</taxon>
        <taxon>metagenomes</taxon>
        <taxon>ecological metagenomes</taxon>
    </lineage>
</organism>
<sequence length="203" mass="23282">MKENILWLLEQASSVALEEGMKWYPDANKWAAFKASQYELDLEVVAAIMSALSPRNEWTRNLHDTDNLLMCYERGDHDPAFVNAATFKNNVMRAWIVRDKQDPTIVMTSPKTCSFVGNITYPHGPDVTVDTWAYRIAEGNLKLKARSLPKSRYEKYAEAYREAAQETGLRPCEVQAITWVEARQRVKTDKSMKKAGMAQLRLF</sequence>
<name>A0A0F9HSQ0_9ZZZZ</name>
<proteinExistence type="predicted"/>
<protein>
    <submittedName>
        <fullName evidence="1">Uncharacterized protein</fullName>
    </submittedName>
</protein>
<gene>
    <name evidence="1" type="ORF">LCGC14_1746160</name>
</gene>
<evidence type="ECO:0000313" key="1">
    <source>
        <dbReference type="EMBL" id="KKM06222.1"/>
    </source>
</evidence>
<reference evidence="1" key="1">
    <citation type="journal article" date="2015" name="Nature">
        <title>Complex archaea that bridge the gap between prokaryotes and eukaryotes.</title>
        <authorList>
            <person name="Spang A."/>
            <person name="Saw J.H."/>
            <person name="Jorgensen S.L."/>
            <person name="Zaremba-Niedzwiedzka K."/>
            <person name="Martijn J."/>
            <person name="Lind A.E."/>
            <person name="van Eijk R."/>
            <person name="Schleper C."/>
            <person name="Guy L."/>
            <person name="Ettema T.J."/>
        </authorList>
    </citation>
    <scope>NUCLEOTIDE SEQUENCE</scope>
</reference>